<evidence type="ECO:0000313" key="2">
    <source>
        <dbReference type="EMBL" id="RPD58892.1"/>
    </source>
</evidence>
<feature type="region of interest" description="Disordered" evidence="1">
    <location>
        <begin position="1"/>
        <end position="59"/>
    </location>
</feature>
<feature type="compositionally biased region" description="Polar residues" evidence="1">
    <location>
        <begin position="35"/>
        <end position="56"/>
    </location>
</feature>
<feature type="compositionally biased region" description="Gly residues" evidence="1">
    <location>
        <begin position="129"/>
        <end position="139"/>
    </location>
</feature>
<feature type="region of interest" description="Disordered" evidence="1">
    <location>
        <begin position="82"/>
        <end position="152"/>
    </location>
</feature>
<protein>
    <submittedName>
        <fullName evidence="2">Uncharacterized protein</fullName>
    </submittedName>
</protein>
<feature type="region of interest" description="Disordered" evidence="1">
    <location>
        <begin position="361"/>
        <end position="389"/>
    </location>
</feature>
<sequence>MGKKAKTDNNAAKSYPDPPPTVVNDENDGAVVVEASQNKQRTKQQKSNGSKSTVPLSLQDAGVPLTSISCWGCRLSDIQTPAPVAYASPVGPEDTSRRSRRADRRAAHTTTVDTSHPSHQSPELCVRGGTVGSHGGGTAGSSRRPTSSPHSYPNHYDRISATTYSSQPQLETHVWRQGYGPQSMTADYPSSSASTFNGRAPHHTSHTFLRPSVPTPNPGEGMCKFSPSVNDISSYRVVSGLPTPPPVPSHPPMHMRRNGTTTARLSGSGHSQRYRPYYRPFAGHEPRVATLSLPGPSLASEVRPTHPVHVGPPPLPQSVPPPEDWRIASTSGHGYLSHLDPPLLQTSVRLGPAMDRNYAETVRSGSTSDATPMPSRVPNHFGDVFTTAD</sequence>
<evidence type="ECO:0000313" key="3">
    <source>
        <dbReference type="Proteomes" id="UP000313359"/>
    </source>
</evidence>
<evidence type="ECO:0000256" key="1">
    <source>
        <dbReference type="SAM" id="MobiDB-lite"/>
    </source>
</evidence>
<feature type="compositionally biased region" description="Polar residues" evidence="1">
    <location>
        <begin position="186"/>
        <end position="197"/>
    </location>
</feature>
<dbReference type="Proteomes" id="UP000313359">
    <property type="component" value="Unassembled WGS sequence"/>
</dbReference>
<name>A0A5C2S5E5_9APHY</name>
<feature type="region of interest" description="Disordered" evidence="1">
    <location>
        <begin position="186"/>
        <end position="215"/>
    </location>
</feature>
<organism evidence="2 3">
    <name type="scientific">Lentinus tigrinus ALCF2SS1-6</name>
    <dbReference type="NCBI Taxonomy" id="1328759"/>
    <lineage>
        <taxon>Eukaryota</taxon>
        <taxon>Fungi</taxon>
        <taxon>Dikarya</taxon>
        <taxon>Basidiomycota</taxon>
        <taxon>Agaricomycotina</taxon>
        <taxon>Agaricomycetes</taxon>
        <taxon>Polyporales</taxon>
        <taxon>Polyporaceae</taxon>
        <taxon>Lentinus</taxon>
    </lineage>
</organism>
<proteinExistence type="predicted"/>
<dbReference type="AlphaFoldDB" id="A0A5C2S5E5"/>
<accession>A0A5C2S5E5</accession>
<gene>
    <name evidence="2" type="ORF">L227DRAFT_654307</name>
</gene>
<dbReference type="EMBL" id="ML122272">
    <property type="protein sequence ID" value="RPD58892.1"/>
    <property type="molecule type" value="Genomic_DNA"/>
</dbReference>
<keyword evidence="3" id="KW-1185">Reference proteome</keyword>
<reference evidence="2" key="1">
    <citation type="journal article" date="2018" name="Genome Biol. Evol.">
        <title>Genomics and development of Lentinus tigrinus, a white-rot wood-decaying mushroom with dimorphic fruiting bodies.</title>
        <authorList>
            <person name="Wu B."/>
            <person name="Xu Z."/>
            <person name="Knudson A."/>
            <person name="Carlson A."/>
            <person name="Chen N."/>
            <person name="Kovaka S."/>
            <person name="LaButti K."/>
            <person name="Lipzen A."/>
            <person name="Pennachio C."/>
            <person name="Riley R."/>
            <person name="Schakwitz W."/>
            <person name="Umezawa K."/>
            <person name="Ohm R.A."/>
            <person name="Grigoriev I.V."/>
            <person name="Nagy L.G."/>
            <person name="Gibbons J."/>
            <person name="Hibbett D."/>
        </authorList>
    </citation>
    <scope>NUCLEOTIDE SEQUENCE [LARGE SCALE GENOMIC DNA]</scope>
    <source>
        <strain evidence="2">ALCF2SS1-6</strain>
    </source>
</reference>